<name>A0A0F4YDW5_RASE3</name>
<evidence type="ECO:0000313" key="2">
    <source>
        <dbReference type="Proteomes" id="UP000053958"/>
    </source>
</evidence>
<dbReference type="SUPFAM" id="SSF53335">
    <property type="entry name" value="S-adenosyl-L-methionine-dependent methyltransferases"/>
    <property type="match status" value="1"/>
</dbReference>
<protein>
    <submittedName>
        <fullName evidence="1">Uncharacterized protein</fullName>
    </submittedName>
</protein>
<dbReference type="InterPro" id="IPR029063">
    <property type="entry name" value="SAM-dependent_MTases_sf"/>
</dbReference>
<dbReference type="AlphaFoldDB" id="A0A0F4YDW5"/>
<dbReference type="GeneID" id="25313097"/>
<feature type="non-terminal residue" evidence="1">
    <location>
        <position position="1"/>
    </location>
</feature>
<gene>
    <name evidence="1" type="ORF">T310_10039</name>
</gene>
<dbReference type="Proteomes" id="UP000053958">
    <property type="component" value="Unassembled WGS sequence"/>
</dbReference>
<accession>A0A0F4YDW5</accession>
<dbReference type="STRING" id="1408163.A0A0F4YDW5"/>
<dbReference type="EMBL" id="LASV01000781">
    <property type="protein sequence ID" value="KKA16374.1"/>
    <property type="molecule type" value="Genomic_DNA"/>
</dbReference>
<keyword evidence="2" id="KW-1185">Reference proteome</keyword>
<comment type="caution">
    <text evidence="1">The sequence shown here is derived from an EMBL/GenBank/DDBJ whole genome shotgun (WGS) entry which is preliminary data.</text>
</comment>
<sequence length="105" mass="11846">IAPELKNLIEKAGFEDVTEKVYLVPLGPWPKDQKLKELGKWVFVSTQEAVEAYGLRLYTQVLGWSPNPARIHFALVKAQLGDPSIHAYTKLYVVYGRKPSPKHTA</sequence>
<organism evidence="1 2">
    <name type="scientific">Rasamsonia emersonii (strain ATCC 16479 / CBS 393.64 / IMI 116815)</name>
    <dbReference type="NCBI Taxonomy" id="1408163"/>
    <lineage>
        <taxon>Eukaryota</taxon>
        <taxon>Fungi</taxon>
        <taxon>Dikarya</taxon>
        <taxon>Ascomycota</taxon>
        <taxon>Pezizomycotina</taxon>
        <taxon>Eurotiomycetes</taxon>
        <taxon>Eurotiomycetidae</taxon>
        <taxon>Eurotiales</taxon>
        <taxon>Trichocomaceae</taxon>
        <taxon>Rasamsonia</taxon>
    </lineage>
</organism>
<evidence type="ECO:0000313" key="1">
    <source>
        <dbReference type="EMBL" id="KKA16374.1"/>
    </source>
</evidence>
<proteinExistence type="predicted"/>
<reference evidence="1 2" key="1">
    <citation type="submission" date="2015-04" db="EMBL/GenBank/DDBJ databases">
        <authorList>
            <person name="Heijne W.H."/>
            <person name="Fedorova N.D."/>
            <person name="Nierman W.C."/>
            <person name="Vollebregt A.W."/>
            <person name="Zhao Z."/>
            <person name="Wu L."/>
            <person name="Kumar M."/>
            <person name="Stam H."/>
            <person name="van den Berg M.A."/>
            <person name="Pel H.J."/>
        </authorList>
    </citation>
    <scope>NUCLEOTIDE SEQUENCE [LARGE SCALE GENOMIC DNA]</scope>
    <source>
        <strain evidence="1 2">CBS 393.64</strain>
    </source>
</reference>
<dbReference type="RefSeq" id="XP_013322986.1">
    <property type="nucleotide sequence ID" value="XM_013467532.1"/>
</dbReference>
<dbReference type="OrthoDB" id="2013972at2759"/>